<dbReference type="EMBL" id="LRGB01020876">
    <property type="protein sequence ID" value="KZR97566.1"/>
    <property type="molecule type" value="Genomic_DNA"/>
</dbReference>
<comment type="caution">
    <text evidence="1">The sequence shown here is derived from an EMBL/GenBank/DDBJ whole genome shotgun (WGS) entry which is preliminary data.</text>
</comment>
<sequence length="100" mass="11975">MANDVHYANLYKKFSRLIALWKNAGVWIERSRVQILSERKQIISETVFEFLWFRFYYVDLLWTCLSGINLNHTTKIIHFYLTGFEPKELSIAVQRSTNEL</sequence>
<name>A0A164F9C3_9CRUS</name>
<organism evidence="1 2">
    <name type="scientific">Daphnia magna</name>
    <dbReference type="NCBI Taxonomy" id="35525"/>
    <lineage>
        <taxon>Eukaryota</taxon>
        <taxon>Metazoa</taxon>
        <taxon>Ecdysozoa</taxon>
        <taxon>Arthropoda</taxon>
        <taxon>Crustacea</taxon>
        <taxon>Branchiopoda</taxon>
        <taxon>Diplostraca</taxon>
        <taxon>Cladocera</taxon>
        <taxon>Anomopoda</taxon>
        <taxon>Daphniidae</taxon>
        <taxon>Daphnia</taxon>
    </lineage>
</organism>
<accession>A0A164F9C3</accession>
<keyword evidence="2" id="KW-1185">Reference proteome</keyword>
<evidence type="ECO:0000313" key="2">
    <source>
        <dbReference type="Proteomes" id="UP000076858"/>
    </source>
</evidence>
<protein>
    <submittedName>
        <fullName evidence="1">Uncharacterized protein</fullName>
    </submittedName>
</protein>
<proteinExistence type="predicted"/>
<dbReference type="Proteomes" id="UP000076858">
    <property type="component" value="Unassembled WGS sequence"/>
</dbReference>
<dbReference type="AlphaFoldDB" id="A0A164F9C3"/>
<evidence type="ECO:0000313" key="1">
    <source>
        <dbReference type="EMBL" id="KZR97566.1"/>
    </source>
</evidence>
<gene>
    <name evidence="1" type="ORF">APZ42_007480</name>
</gene>
<reference evidence="1 2" key="1">
    <citation type="submission" date="2016-03" db="EMBL/GenBank/DDBJ databases">
        <title>EvidentialGene: Evidence-directed Construction of Genes on Genomes.</title>
        <authorList>
            <person name="Gilbert D.G."/>
            <person name="Choi J.-H."/>
            <person name="Mockaitis K."/>
            <person name="Colbourne J."/>
            <person name="Pfrender M."/>
        </authorList>
    </citation>
    <scope>NUCLEOTIDE SEQUENCE [LARGE SCALE GENOMIC DNA]</scope>
    <source>
        <strain evidence="1 2">Xinb3</strain>
        <tissue evidence="1">Complete organism</tissue>
    </source>
</reference>